<dbReference type="PROSITE" id="PS50011">
    <property type="entry name" value="PROTEIN_KINASE_DOM"/>
    <property type="match status" value="1"/>
</dbReference>
<feature type="binding site" evidence="5">
    <location>
        <position position="157"/>
    </location>
    <ligand>
        <name>ATP</name>
        <dbReference type="ChEBI" id="CHEBI:30616"/>
    </ligand>
</feature>
<evidence type="ECO:0000256" key="3">
    <source>
        <dbReference type="ARBA" id="ARBA00022840"/>
    </source>
</evidence>
<feature type="domain" description="Protein kinase" evidence="8">
    <location>
        <begin position="119"/>
        <end position="388"/>
    </location>
</feature>
<dbReference type="Pfam" id="PF07714">
    <property type="entry name" value="PK_Tyr_Ser-Thr"/>
    <property type="match status" value="1"/>
</dbReference>
<name>A0A8J2WWA3_9STRA</name>
<evidence type="ECO:0000256" key="4">
    <source>
        <dbReference type="PROSITE-ProRule" id="PRU00339"/>
    </source>
</evidence>
<protein>
    <recommendedName>
        <fullName evidence="8">Protein kinase domain-containing protein</fullName>
    </recommendedName>
</protein>
<accession>A0A8J2WWA3</accession>
<dbReference type="GO" id="GO:0004674">
    <property type="term" value="F:protein serine/threonine kinase activity"/>
    <property type="evidence" value="ECO:0007669"/>
    <property type="project" value="UniProtKB-KW"/>
</dbReference>
<dbReference type="PANTHER" id="PTHR44329:SF214">
    <property type="entry name" value="PROTEIN KINASE DOMAIN-CONTAINING PROTEIN"/>
    <property type="match status" value="1"/>
</dbReference>
<feature type="coiled-coil region" evidence="6">
    <location>
        <begin position="608"/>
        <end position="677"/>
    </location>
</feature>
<keyword evidence="1" id="KW-0723">Serine/threonine-protein kinase</keyword>
<evidence type="ECO:0000256" key="7">
    <source>
        <dbReference type="SAM" id="MobiDB-lite"/>
    </source>
</evidence>
<dbReference type="PROSITE" id="PS50005">
    <property type="entry name" value="TPR"/>
    <property type="match status" value="1"/>
</dbReference>
<evidence type="ECO:0000313" key="10">
    <source>
        <dbReference type="Proteomes" id="UP000789595"/>
    </source>
</evidence>
<feature type="repeat" description="TPR" evidence="4">
    <location>
        <begin position="679"/>
        <end position="712"/>
    </location>
</feature>
<dbReference type="SMART" id="SM00028">
    <property type="entry name" value="TPR"/>
    <property type="match status" value="3"/>
</dbReference>
<dbReference type="SMART" id="SM00220">
    <property type="entry name" value="S_TKc"/>
    <property type="match status" value="1"/>
</dbReference>
<dbReference type="AlphaFoldDB" id="A0A8J2WWA3"/>
<organism evidence="9 10">
    <name type="scientific">Pelagomonas calceolata</name>
    <dbReference type="NCBI Taxonomy" id="35677"/>
    <lineage>
        <taxon>Eukaryota</taxon>
        <taxon>Sar</taxon>
        <taxon>Stramenopiles</taxon>
        <taxon>Ochrophyta</taxon>
        <taxon>Pelagophyceae</taxon>
        <taxon>Pelagomonadales</taxon>
        <taxon>Pelagomonadaceae</taxon>
        <taxon>Pelagomonas</taxon>
    </lineage>
</organism>
<evidence type="ECO:0000256" key="6">
    <source>
        <dbReference type="SAM" id="Coils"/>
    </source>
</evidence>
<dbReference type="Proteomes" id="UP000789595">
    <property type="component" value="Unassembled WGS sequence"/>
</dbReference>
<keyword evidence="2 5" id="KW-0547">Nucleotide-binding</keyword>
<dbReference type="GO" id="GO:0005524">
    <property type="term" value="F:ATP binding"/>
    <property type="evidence" value="ECO:0007669"/>
    <property type="project" value="UniProtKB-UniRule"/>
</dbReference>
<sequence>MGGGASSMQHRLHKLSADSVQQLVEGIGPSFVEIAKQLRENGLDGEYLESASDEDLKEIFDDLKVPKIKQKLLRQKLAKLKDVTSSTGSLDTRTDGSGRGMGSSTLSPTVRRIAADDVVLESEPIGEGGFSIVYRGTWNQQGTFGRAMTRSRRIAAKRSRVAGLGAEIQNDMVRELAVMADFPHQNVLIVHGVSDIPGAGIHVITELMAYDLDDVIHQSKRGQLVHQDILHVARDVAAGLAHLHANRIMHRDLKPSNVLVAEGSGIIRCKIADFGISKELTHTLTKMTAVVGTCMYIAPEVLSDDARVGTSADAYAYGVLAWELLERKKPWSGKSQHQIHSAINRGERLPRPETPVVPELADWAVECFGVAAERPTMHALETKLDELLSTDERDLDTLRARLAEAQRGDADAYDEAWENYASDPRCGEMLELCATLAKKRAETPRQPESCKSVEELQSLAKSVRDDFHDELRAVVTRAGGTYMAADTKARARCVEKASREYDGDVRRIVDIERAAALFTSVPALHEGVRQLSQLGGDLEVVRVKDSFGEPKPSGWRCIYFNFKHVPSGVVGELQVTFDRIKKINGRSHAIYTLLRCLERGVEPAPRDKVVAEQRRSEAKAARAAEEQERKREAAAAADAGEKLRAAEARAAEAEGKLRAAEAKAEEEKRRRAAAAGKSPAAWYSEGLARKEEKKWPEAITAFQNCVALDANHSEAWFELGWAYYGQNGTCESSYEPYTRCIALDPKHAAAHSNLGLVLENVRKDYDGAEKMYRKAIELGPTAIKYWNLSDLLEKKNDIPGAIEFTEKYIQAGNPDNDGEERLEKLRAKLKYC</sequence>
<dbReference type="InterPro" id="IPR011990">
    <property type="entry name" value="TPR-like_helical_dom_sf"/>
</dbReference>
<dbReference type="SUPFAM" id="SSF48452">
    <property type="entry name" value="TPR-like"/>
    <property type="match status" value="1"/>
</dbReference>
<dbReference type="Gene3D" id="1.25.40.10">
    <property type="entry name" value="Tetratricopeptide repeat domain"/>
    <property type="match status" value="2"/>
</dbReference>
<dbReference type="InterPro" id="IPR000719">
    <property type="entry name" value="Prot_kinase_dom"/>
</dbReference>
<keyword evidence="4" id="KW-0802">TPR repeat</keyword>
<keyword evidence="1" id="KW-0808">Transferase</keyword>
<dbReference type="OrthoDB" id="192555at2759"/>
<dbReference type="PROSITE" id="PS00107">
    <property type="entry name" value="PROTEIN_KINASE_ATP"/>
    <property type="match status" value="1"/>
</dbReference>
<evidence type="ECO:0000313" key="9">
    <source>
        <dbReference type="EMBL" id="CAH0363911.1"/>
    </source>
</evidence>
<dbReference type="Pfam" id="PF13432">
    <property type="entry name" value="TPR_16"/>
    <property type="match status" value="2"/>
</dbReference>
<evidence type="ECO:0000256" key="5">
    <source>
        <dbReference type="PROSITE-ProRule" id="PRU10141"/>
    </source>
</evidence>
<dbReference type="PROSITE" id="PS00108">
    <property type="entry name" value="PROTEIN_KINASE_ST"/>
    <property type="match status" value="1"/>
</dbReference>
<dbReference type="EMBL" id="CAKKNE010000001">
    <property type="protein sequence ID" value="CAH0363911.1"/>
    <property type="molecule type" value="Genomic_DNA"/>
</dbReference>
<dbReference type="InterPro" id="IPR013761">
    <property type="entry name" value="SAM/pointed_sf"/>
</dbReference>
<dbReference type="InterPro" id="IPR008271">
    <property type="entry name" value="Ser/Thr_kinase_AS"/>
</dbReference>
<dbReference type="SUPFAM" id="SSF56112">
    <property type="entry name" value="Protein kinase-like (PK-like)"/>
    <property type="match status" value="1"/>
</dbReference>
<dbReference type="InterPro" id="IPR019734">
    <property type="entry name" value="TPR_rpt"/>
</dbReference>
<dbReference type="InterPro" id="IPR001245">
    <property type="entry name" value="Ser-Thr/Tyr_kinase_cat_dom"/>
</dbReference>
<feature type="region of interest" description="Disordered" evidence="7">
    <location>
        <begin position="84"/>
        <end position="107"/>
    </location>
</feature>
<dbReference type="Gene3D" id="1.10.510.10">
    <property type="entry name" value="Transferase(Phosphotransferase) domain 1"/>
    <property type="match status" value="1"/>
</dbReference>
<keyword evidence="1" id="KW-0418">Kinase</keyword>
<proteinExistence type="predicted"/>
<keyword evidence="10" id="KW-1185">Reference proteome</keyword>
<dbReference type="InterPro" id="IPR011009">
    <property type="entry name" value="Kinase-like_dom_sf"/>
</dbReference>
<reference evidence="9" key="1">
    <citation type="submission" date="2021-11" db="EMBL/GenBank/DDBJ databases">
        <authorList>
            <consortium name="Genoscope - CEA"/>
            <person name="William W."/>
        </authorList>
    </citation>
    <scope>NUCLEOTIDE SEQUENCE</scope>
</reference>
<evidence type="ECO:0000259" key="8">
    <source>
        <dbReference type="PROSITE" id="PS50011"/>
    </source>
</evidence>
<evidence type="ECO:0000256" key="2">
    <source>
        <dbReference type="ARBA" id="ARBA00022741"/>
    </source>
</evidence>
<dbReference type="InterPro" id="IPR017441">
    <property type="entry name" value="Protein_kinase_ATP_BS"/>
</dbReference>
<evidence type="ECO:0000256" key="1">
    <source>
        <dbReference type="ARBA" id="ARBA00022527"/>
    </source>
</evidence>
<keyword evidence="3 5" id="KW-0067">ATP-binding</keyword>
<comment type="caution">
    <text evidence="9">The sequence shown here is derived from an EMBL/GenBank/DDBJ whole genome shotgun (WGS) entry which is preliminary data.</text>
</comment>
<dbReference type="PANTHER" id="PTHR44329">
    <property type="entry name" value="SERINE/THREONINE-PROTEIN KINASE TNNI3K-RELATED"/>
    <property type="match status" value="1"/>
</dbReference>
<dbReference type="Gene3D" id="1.10.150.50">
    <property type="entry name" value="Transcription Factor, Ets-1"/>
    <property type="match status" value="1"/>
</dbReference>
<dbReference type="Gene3D" id="3.30.200.20">
    <property type="entry name" value="Phosphorylase Kinase, domain 1"/>
    <property type="match status" value="1"/>
</dbReference>
<keyword evidence="6" id="KW-0175">Coiled coil</keyword>
<gene>
    <name evidence="9" type="ORF">PECAL_1P02520</name>
</gene>
<dbReference type="InterPro" id="IPR051681">
    <property type="entry name" value="Ser/Thr_Kinases-Pseudokinases"/>
</dbReference>